<dbReference type="GO" id="GO:0000160">
    <property type="term" value="P:phosphorelay signal transduction system"/>
    <property type="evidence" value="ECO:0007669"/>
    <property type="project" value="InterPro"/>
</dbReference>
<dbReference type="SMART" id="SM00448">
    <property type="entry name" value="REC"/>
    <property type="match status" value="1"/>
</dbReference>
<keyword evidence="1 2" id="KW-0597">Phosphoprotein</keyword>
<evidence type="ECO:0000313" key="5">
    <source>
        <dbReference type="Proteomes" id="UP000286351"/>
    </source>
</evidence>
<dbReference type="Pfam" id="PF00072">
    <property type="entry name" value="Response_reg"/>
    <property type="match status" value="1"/>
</dbReference>
<evidence type="ECO:0000313" key="4">
    <source>
        <dbReference type="EMBL" id="RON42358.1"/>
    </source>
</evidence>
<evidence type="ECO:0000256" key="2">
    <source>
        <dbReference type="PROSITE-ProRule" id="PRU00169"/>
    </source>
</evidence>
<dbReference type="Proteomes" id="UP000286351">
    <property type="component" value="Unassembled WGS sequence"/>
</dbReference>
<evidence type="ECO:0000256" key="1">
    <source>
        <dbReference type="ARBA" id="ARBA00022553"/>
    </source>
</evidence>
<feature type="domain" description="Response regulatory" evidence="3">
    <location>
        <begin position="17"/>
        <end position="131"/>
    </location>
</feature>
<accession>A0A423JXF6</accession>
<reference evidence="4 5" key="1">
    <citation type="submission" date="2016-10" db="EMBL/GenBank/DDBJ databases">
        <title>Comparative genome analysis of multiple Pseudomonas spp. focuses on biocontrol and plant growth promoting traits.</title>
        <authorList>
            <person name="Tao X.-Y."/>
            <person name="Taylor C.G."/>
        </authorList>
    </citation>
    <scope>NUCLEOTIDE SEQUENCE [LARGE SCALE GENOMIC DNA]</scope>
    <source>
        <strain evidence="4 5">38D4</strain>
    </source>
</reference>
<dbReference type="InterPro" id="IPR011006">
    <property type="entry name" value="CheY-like_superfamily"/>
</dbReference>
<dbReference type="AlphaFoldDB" id="A0A423JXF6"/>
<protein>
    <recommendedName>
        <fullName evidence="3">Response regulatory domain-containing protein</fullName>
    </recommendedName>
</protein>
<dbReference type="PANTHER" id="PTHR44591:SF3">
    <property type="entry name" value="RESPONSE REGULATORY DOMAIN-CONTAINING PROTEIN"/>
    <property type="match status" value="1"/>
</dbReference>
<dbReference type="PROSITE" id="PS50110">
    <property type="entry name" value="RESPONSE_REGULATORY"/>
    <property type="match status" value="1"/>
</dbReference>
<comment type="caution">
    <text evidence="4">The sequence shown here is derived from an EMBL/GenBank/DDBJ whole genome shotgun (WGS) entry which is preliminary data.</text>
</comment>
<gene>
    <name evidence="4" type="ORF">BK664_01895</name>
</gene>
<dbReference type="InterPro" id="IPR050595">
    <property type="entry name" value="Bact_response_regulator"/>
</dbReference>
<dbReference type="InterPro" id="IPR001789">
    <property type="entry name" value="Sig_transdc_resp-reg_receiver"/>
</dbReference>
<sequence>MTPIPNRASPSAPLGQMVLIVEDDPLIRDLLCEILESEGFVTQGMANADRALEFLIDQSSRVCLLLTDINMHGTINGAELAKTSILLWPAIPIVVMSGVETPETVGLGQNLAFIRKPFTVEKILKVIQKALVSDE</sequence>
<dbReference type="Gene3D" id="3.40.50.2300">
    <property type="match status" value="1"/>
</dbReference>
<name>A0A423JXF6_9PSED</name>
<dbReference type="RefSeq" id="WP_123364273.1">
    <property type="nucleotide sequence ID" value="NZ_MOBO01000001.1"/>
</dbReference>
<dbReference type="EMBL" id="MOBO01000001">
    <property type="protein sequence ID" value="RON42358.1"/>
    <property type="molecule type" value="Genomic_DNA"/>
</dbReference>
<dbReference type="PANTHER" id="PTHR44591">
    <property type="entry name" value="STRESS RESPONSE REGULATOR PROTEIN 1"/>
    <property type="match status" value="1"/>
</dbReference>
<dbReference type="SUPFAM" id="SSF52172">
    <property type="entry name" value="CheY-like"/>
    <property type="match status" value="1"/>
</dbReference>
<evidence type="ECO:0000259" key="3">
    <source>
        <dbReference type="PROSITE" id="PS50110"/>
    </source>
</evidence>
<proteinExistence type="predicted"/>
<organism evidence="4 5">
    <name type="scientific">Pseudomonas brassicacearum</name>
    <dbReference type="NCBI Taxonomy" id="930166"/>
    <lineage>
        <taxon>Bacteria</taxon>
        <taxon>Pseudomonadati</taxon>
        <taxon>Pseudomonadota</taxon>
        <taxon>Gammaproteobacteria</taxon>
        <taxon>Pseudomonadales</taxon>
        <taxon>Pseudomonadaceae</taxon>
        <taxon>Pseudomonas</taxon>
    </lineage>
</organism>
<feature type="modified residue" description="4-aspartylphosphate" evidence="2">
    <location>
        <position position="68"/>
    </location>
</feature>